<keyword evidence="3" id="KW-1185">Reference proteome</keyword>
<dbReference type="AlphaFoldDB" id="A0AAN9YB70"/>
<accession>A0AAN9YB70</accession>
<feature type="region of interest" description="Disordered" evidence="1">
    <location>
        <begin position="242"/>
        <end position="275"/>
    </location>
</feature>
<dbReference type="EMBL" id="JAJSPL020000053">
    <property type="protein sequence ID" value="KAK7731793.1"/>
    <property type="molecule type" value="Genomic_DNA"/>
</dbReference>
<protein>
    <submittedName>
        <fullName evidence="2">Uncharacterized protein</fullName>
    </submittedName>
</protein>
<feature type="region of interest" description="Disordered" evidence="1">
    <location>
        <begin position="1"/>
        <end position="106"/>
    </location>
</feature>
<proteinExistence type="predicted"/>
<dbReference type="Proteomes" id="UP001320245">
    <property type="component" value="Unassembled WGS sequence"/>
</dbReference>
<feature type="compositionally biased region" description="Basic and acidic residues" evidence="1">
    <location>
        <begin position="31"/>
        <end position="49"/>
    </location>
</feature>
<feature type="region of interest" description="Disordered" evidence="1">
    <location>
        <begin position="202"/>
        <end position="221"/>
    </location>
</feature>
<evidence type="ECO:0000256" key="1">
    <source>
        <dbReference type="SAM" id="MobiDB-lite"/>
    </source>
</evidence>
<organism evidence="2 3">
    <name type="scientific">Cytospora paraplurivora</name>
    <dbReference type="NCBI Taxonomy" id="2898453"/>
    <lineage>
        <taxon>Eukaryota</taxon>
        <taxon>Fungi</taxon>
        <taxon>Dikarya</taxon>
        <taxon>Ascomycota</taxon>
        <taxon>Pezizomycotina</taxon>
        <taxon>Sordariomycetes</taxon>
        <taxon>Sordariomycetidae</taxon>
        <taxon>Diaporthales</taxon>
        <taxon>Cytosporaceae</taxon>
        <taxon>Cytospora</taxon>
    </lineage>
</organism>
<comment type="caution">
    <text evidence="2">The sequence shown here is derived from an EMBL/GenBank/DDBJ whole genome shotgun (WGS) entry which is preliminary data.</text>
</comment>
<evidence type="ECO:0000313" key="3">
    <source>
        <dbReference type="Proteomes" id="UP001320245"/>
    </source>
</evidence>
<feature type="compositionally biased region" description="Gly residues" evidence="1">
    <location>
        <begin position="248"/>
        <end position="275"/>
    </location>
</feature>
<sequence>MPGTGSDDLNPLYDFRGRKKPRPSFWGCRSSETRSSRKSRESREPKDPGSKNPGIKTKRPSSRPSSYSTSERHPSDRKKKVSIETNSEGDFWSSSAPADSIDHGGMHAHTRNPRFIMRPFSQLVSRVKRCPWMLGSDVNTFAELTVTDDDFFPSVPRSLLHDTAVSFVITDHTRAEQPQFVISCPLEHVELIQRLLAPEGSHRQLGARGSSRHPRSGDQLRSMLLDGTPNIELSLHWDWATGTPSRGDGNGSSWGGNGGGGVTGHVHGGWGADGV</sequence>
<name>A0AAN9YB70_9PEZI</name>
<reference evidence="2 3" key="1">
    <citation type="journal article" date="2023" name="PLoS ONE">
        <title>Cytospora paraplurivora sp. nov. isolated from orchards with fruit tree decline syndrome in Ontario, Canada.</title>
        <authorList>
            <person name="Ilyukhin E."/>
            <person name="Nguyen H.D.T."/>
            <person name="Castle A.J."/>
            <person name="Ellouze W."/>
        </authorList>
    </citation>
    <scope>NUCLEOTIDE SEQUENCE [LARGE SCALE GENOMIC DNA]</scope>
    <source>
        <strain evidence="2 3">FDS-564</strain>
    </source>
</reference>
<evidence type="ECO:0000313" key="2">
    <source>
        <dbReference type="EMBL" id="KAK7731793.1"/>
    </source>
</evidence>
<feature type="compositionally biased region" description="Polar residues" evidence="1">
    <location>
        <begin position="83"/>
        <end position="97"/>
    </location>
</feature>
<gene>
    <name evidence="2" type="ORF">SLS53_008614</name>
</gene>